<evidence type="ECO:0000256" key="2">
    <source>
        <dbReference type="ARBA" id="ARBA00022840"/>
    </source>
</evidence>
<keyword evidence="4" id="KW-1185">Reference proteome</keyword>
<dbReference type="InterPro" id="IPR033756">
    <property type="entry name" value="YlxH/NBP35"/>
</dbReference>
<dbReference type="EMBL" id="JAPTGG010000001">
    <property type="protein sequence ID" value="MCZ0863597.1"/>
    <property type="molecule type" value="Genomic_DNA"/>
</dbReference>
<evidence type="ECO:0000256" key="1">
    <source>
        <dbReference type="ARBA" id="ARBA00022741"/>
    </source>
</evidence>
<keyword evidence="2" id="KW-0067">ATP-binding</keyword>
<proteinExistence type="predicted"/>
<keyword evidence="1" id="KW-0547">Nucleotide-binding</keyword>
<dbReference type="GO" id="GO:0051782">
    <property type="term" value="P:negative regulation of cell division"/>
    <property type="evidence" value="ECO:0007669"/>
    <property type="project" value="TreeGrafter"/>
</dbReference>
<name>A0A9J6RHW9_9GAMM</name>
<reference evidence="3 4" key="1">
    <citation type="submission" date="2022-12" db="EMBL/GenBank/DDBJ databases">
        <title>Dasania phycosphaerae sp. nov., isolated from particulate material of the south coast of Korea.</title>
        <authorList>
            <person name="Jiang Y."/>
        </authorList>
    </citation>
    <scope>NUCLEOTIDE SEQUENCE [LARGE SCALE GENOMIC DNA]</scope>
    <source>
        <strain evidence="3 4">GY-19</strain>
    </source>
</reference>
<dbReference type="GO" id="GO:0009898">
    <property type="term" value="C:cytoplasmic side of plasma membrane"/>
    <property type="evidence" value="ECO:0007669"/>
    <property type="project" value="TreeGrafter"/>
</dbReference>
<gene>
    <name evidence="3" type="ORF">O0V09_00190</name>
</gene>
<dbReference type="RefSeq" id="WP_258329745.1">
    <property type="nucleotide sequence ID" value="NZ_JAPTGG010000001.1"/>
</dbReference>
<dbReference type="Gene3D" id="3.40.50.300">
    <property type="entry name" value="P-loop containing nucleotide triphosphate hydrolases"/>
    <property type="match status" value="1"/>
</dbReference>
<dbReference type="PANTHER" id="PTHR43384">
    <property type="entry name" value="SEPTUM SITE-DETERMINING PROTEIN MIND HOMOLOG, CHLOROPLASTIC-RELATED"/>
    <property type="match status" value="1"/>
</dbReference>
<dbReference type="InterPro" id="IPR050625">
    <property type="entry name" value="ParA/MinD_ATPase"/>
</dbReference>
<evidence type="ECO:0000313" key="3">
    <source>
        <dbReference type="EMBL" id="MCZ0863597.1"/>
    </source>
</evidence>
<dbReference type="SUPFAM" id="SSF52540">
    <property type="entry name" value="P-loop containing nucleoside triphosphate hydrolases"/>
    <property type="match status" value="1"/>
</dbReference>
<dbReference type="CDD" id="cd02038">
    <property type="entry name" value="FlhG-like"/>
    <property type="match status" value="1"/>
</dbReference>
<dbReference type="GO" id="GO:0016887">
    <property type="term" value="F:ATP hydrolysis activity"/>
    <property type="evidence" value="ECO:0007669"/>
    <property type="project" value="TreeGrafter"/>
</dbReference>
<protein>
    <submittedName>
        <fullName evidence="3">MinD/ParA family protein</fullName>
    </submittedName>
</protein>
<dbReference type="GO" id="GO:0005524">
    <property type="term" value="F:ATP binding"/>
    <property type="evidence" value="ECO:0007669"/>
    <property type="project" value="UniProtKB-KW"/>
</dbReference>
<comment type="caution">
    <text evidence="3">The sequence shown here is derived from an EMBL/GenBank/DDBJ whole genome shotgun (WGS) entry which is preliminary data.</text>
</comment>
<dbReference type="PANTHER" id="PTHR43384:SF4">
    <property type="entry name" value="CELLULOSE BIOSYNTHESIS PROTEIN BCSQ-RELATED"/>
    <property type="match status" value="1"/>
</dbReference>
<dbReference type="InterPro" id="IPR033875">
    <property type="entry name" value="FlhG"/>
</dbReference>
<organism evidence="3 4">
    <name type="scientific">Dasania phycosphaerae</name>
    <dbReference type="NCBI Taxonomy" id="2950436"/>
    <lineage>
        <taxon>Bacteria</taxon>
        <taxon>Pseudomonadati</taxon>
        <taxon>Pseudomonadota</taxon>
        <taxon>Gammaproteobacteria</taxon>
        <taxon>Cellvibrionales</taxon>
        <taxon>Spongiibacteraceae</taxon>
        <taxon>Dasania</taxon>
    </lineage>
</organism>
<accession>A0A9J6RHW9</accession>
<dbReference type="Pfam" id="PF10609">
    <property type="entry name" value="ParA"/>
    <property type="match status" value="1"/>
</dbReference>
<dbReference type="GO" id="GO:0005829">
    <property type="term" value="C:cytosol"/>
    <property type="evidence" value="ECO:0007669"/>
    <property type="project" value="TreeGrafter"/>
</dbReference>
<dbReference type="Proteomes" id="UP001069090">
    <property type="component" value="Unassembled WGS sequence"/>
</dbReference>
<dbReference type="AlphaFoldDB" id="A0A9J6RHW9"/>
<evidence type="ECO:0000313" key="4">
    <source>
        <dbReference type="Proteomes" id="UP001069090"/>
    </source>
</evidence>
<sequence length="456" mass="50028">MQSVTRQSSPQPAMPRVIAICSGKGGVGKSSIAVNLGITLAKQGFRVCLLDADTGLANVNILLGVQPKYSLEHVLYGAKAIDEVMVAAPHNLKIIPGANGISECATLHPRQQLRLTRELARIEHEFDYLLIDNAAGIADASLDFIAAAQYSLVVITPEPTSLTDAFSLIKLLKRRQGRILFRVVVNMCEGSNEGRAIFSRFAAAVEKYIGVELQYLGYLPRDESVRAAVTLQNPVAMFPDTDPSSQSFIRLAQALTQDSNSLPAGKSFSAYWYKQFKQSEQHKSKAQLQSAGGKSAEKDKLLENDYVAELHSRLLLAIEKGSADREAVERMLRAAVQAYFTSYQHSPLDGPSFIEQLILSPDRDDYQLREMSAKLKPWAEPTVSEPTEQPLALAATAATKAKSLRSCPNSNQAQPVSSVSLYDKKRFGSQDELLRNIKQQHSDTMTLLTILEAYTG</sequence>
<dbReference type="InterPro" id="IPR027417">
    <property type="entry name" value="P-loop_NTPase"/>
</dbReference>